<dbReference type="SUPFAM" id="SSF53756">
    <property type="entry name" value="UDP-Glycosyltransferase/glycogen phosphorylase"/>
    <property type="match status" value="1"/>
</dbReference>
<evidence type="ECO:0000313" key="4">
    <source>
        <dbReference type="EMBL" id="SHH60950.1"/>
    </source>
</evidence>
<dbReference type="RefSeq" id="WP_072980245.1">
    <property type="nucleotide sequence ID" value="NZ_FQXT01000001.1"/>
</dbReference>
<evidence type="ECO:0000259" key="2">
    <source>
        <dbReference type="Pfam" id="PF00534"/>
    </source>
</evidence>
<dbReference type="GO" id="GO:0009103">
    <property type="term" value="P:lipopolysaccharide biosynthetic process"/>
    <property type="evidence" value="ECO:0007669"/>
    <property type="project" value="TreeGrafter"/>
</dbReference>
<gene>
    <name evidence="3" type="ORF">DSM01_3229</name>
    <name evidence="4" type="ORF">SAMN04487999_0633</name>
</gene>
<keyword evidence="1 4" id="KW-0808">Transferase</keyword>
<evidence type="ECO:0000313" key="6">
    <source>
        <dbReference type="Proteomes" id="UP000290037"/>
    </source>
</evidence>
<accession>A0A1M5UDD5</accession>
<dbReference type="EMBL" id="QOVN01000009">
    <property type="protein sequence ID" value="RXG27155.1"/>
    <property type="molecule type" value="Genomic_DNA"/>
</dbReference>
<organism evidence="4 5">
    <name type="scientific">Leeuwenhoekiella palythoae</name>
    <dbReference type="NCBI Taxonomy" id="573501"/>
    <lineage>
        <taxon>Bacteria</taxon>
        <taxon>Pseudomonadati</taxon>
        <taxon>Bacteroidota</taxon>
        <taxon>Flavobacteriia</taxon>
        <taxon>Flavobacteriales</taxon>
        <taxon>Flavobacteriaceae</taxon>
        <taxon>Leeuwenhoekiella</taxon>
    </lineage>
</organism>
<reference evidence="4" key="1">
    <citation type="submission" date="2016-11" db="EMBL/GenBank/DDBJ databases">
        <authorList>
            <person name="Jaros S."/>
            <person name="Januszkiewicz K."/>
            <person name="Wedrychowicz H."/>
        </authorList>
    </citation>
    <scope>NUCLEOTIDE SEQUENCE [LARGE SCALE GENOMIC DNA]</scope>
    <source>
        <strain evidence="4">DSM 19859</strain>
    </source>
</reference>
<feature type="domain" description="Glycosyl transferase family 1" evidence="2">
    <location>
        <begin position="202"/>
        <end position="359"/>
    </location>
</feature>
<dbReference type="STRING" id="573501.SAMN04487999_0633"/>
<reference evidence="3 6" key="3">
    <citation type="submission" date="2018-07" db="EMBL/GenBank/DDBJ databases">
        <title>Leeuwenhoekiella genomics.</title>
        <authorList>
            <person name="Tahon G."/>
            <person name="Willems A."/>
        </authorList>
    </citation>
    <scope>NUCLEOTIDE SEQUENCE [LARGE SCALE GENOMIC DNA]</scope>
    <source>
        <strain evidence="3 6">LMG 24856</strain>
    </source>
</reference>
<dbReference type="Gene3D" id="3.40.50.2000">
    <property type="entry name" value="Glycogen Phosphorylase B"/>
    <property type="match status" value="1"/>
</dbReference>
<keyword evidence="6" id="KW-1185">Reference proteome</keyword>
<dbReference type="Pfam" id="PF00534">
    <property type="entry name" value="Glycos_transf_1"/>
    <property type="match status" value="1"/>
</dbReference>
<dbReference type="GO" id="GO:0016757">
    <property type="term" value="F:glycosyltransferase activity"/>
    <property type="evidence" value="ECO:0007669"/>
    <property type="project" value="InterPro"/>
</dbReference>
<proteinExistence type="predicted"/>
<dbReference type="PANTHER" id="PTHR46401">
    <property type="entry name" value="GLYCOSYLTRANSFERASE WBBK-RELATED"/>
    <property type="match status" value="1"/>
</dbReference>
<dbReference type="InterPro" id="IPR001296">
    <property type="entry name" value="Glyco_trans_1"/>
</dbReference>
<dbReference type="PANTHER" id="PTHR46401:SF2">
    <property type="entry name" value="GLYCOSYLTRANSFERASE WBBK-RELATED"/>
    <property type="match status" value="1"/>
</dbReference>
<dbReference type="Proteomes" id="UP000184240">
    <property type="component" value="Unassembled WGS sequence"/>
</dbReference>
<dbReference type="OrthoDB" id="919017at2"/>
<reference evidence="5" key="2">
    <citation type="submission" date="2016-11" db="EMBL/GenBank/DDBJ databases">
        <authorList>
            <person name="Varghese N."/>
            <person name="Submissions S."/>
        </authorList>
    </citation>
    <scope>NUCLEOTIDE SEQUENCE [LARGE SCALE GENOMIC DNA]</scope>
    <source>
        <strain evidence="5">DSM 19859</strain>
    </source>
</reference>
<name>A0A1M5UDD5_9FLAO</name>
<protein>
    <submittedName>
        <fullName evidence="3">Glycosyltransferase involved in cell wall biosynthesis</fullName>
    </submittedName>
    <submittedName>
        <fullName evidence="4">Glycosyltransferase involved in cell wall bisynthesis</fullName>
    </submittedName>
</protein>
<evidence type="ECO:0000313" key="5">
    <source>
        <dbReference type="Proteomes" id="UP000184240"/>
    </source>
</evidence>
<evidence type="ECO:0000313" key="3">
    <source>
        <dbReference type="EMBL" id="RXG27155.1"/>
    </source>
</evidence>
<dbReference type="Proteomes" id="UP000290037">
    <property type="component" value="Unassembled WGS sequence"/>
</dbReference>
<evidence type="ECO:0000256" key="1">
    <source>
        <dbReference type="ARBA" id="ARBA00022679"/>
    </source>
</evidence>
<dbReference type="EMBL" id="FQXT01000001">
    <property type="protein sequence ID" value="SHH60950.1"/>
    <property type="molecule type" value="Genomic_DNA"/>
</dbReference>
<sequence>MVKLIYDSNLTGHHLEYILHIAKYVSDTKLEDKYIFVVPVSFKVNNAQIINESKDIIVWEFLSQGIVDELKNISLLKRSFKEFGLVKQYANHYSVNKVYLLYFNVFQLALCFRKTNFFISGILFLQFSRMQKRGLTNYLKYYRKKIITQLYSTNKSIESVFILNDRKSVQYLNKLSDRNIFKWLPDPIPNYKEEKGFDLFDFYGLDKNTKVFLHPGSITPRKGTYEILGAIDKLSKEVSDQIAILIVGKANASVEAVIQKKIKNLKNQDFSIIFDNNFVSNERLKSLFLQSYAILIPYKNPEASSGIFGHALSNRKPMIGNKNGLLGELISDQQLGLTLDEITAQEIADKIAYMIINKRKVNVNELNLEEFSPDNFVQIILE</sequence>
<dbReference type="AlphaFoldDB" id="A0A1M5UDD5"/>